<name>A0A7X6MSD8_9MYCO</name>
<dbReference type="Proteomes" id="UP000518188">
    <property type="component" value="Unassembled WGS sequence"/>
</dbReference>
<evidence type="ECO:0000313" key="2">
    <source>
        <dbReference type="Proteomes" id="UP000518188"/>
    </source>
</evidence>
<proteinExistence type="predicted"/>
<dbReference type="AlphaFoldDB" id="A0A7X6MSD8"/>
<comment type="caution">
    <text evidence="1">The sequence shown here is derived from an EMBL/GenBank/DDBJ whole genome shotgun (WGS) entry which is preliminary data.</text>
</comment>
<gene>
    <name evidence="1" type="ORF">HGA11_19530</name>
</gene>
<dbReference type="EMBL" id="JAAXPJ010000007">
    <property type="protein sequence ID" value="NKZ13171.1"/>
    <property type="molecule type" value="Genomic_DNA"/>
</dbReference>
<sequence>MANELQVDAGGLRVAAAGSDAIAAGLTGGSFDAAASAQPSGAGVAAVNAALTSLRSRQSLRITGQASDLSVSSARYDATDCDGGDAITTVSV</sequence>
<reference evidence="1 2" key="1">
    <citation type="submission" date="2020-04" db="EMBL/GenBank/DDBJ databases">
        <title>MicrobeNet Type strains.</title>
        <authorList>
            <person name="Nicholson A.C."/>
        </authorList>
    </citation>
    <scope>NUCLEOTIDE SEQUENCE [LARGE SCALE GENOMIC DNA]</scope>
    <source>
        <strain evidence="1 2">ATCC 700731</strain>
    </source>
</reference>
<accession>A0A7X6MSD8</accession>
<evidence type="ECO:0000313" key="1">
    <source>
        <dbReference type="EMBL" id="NKZ13171.1"/>
    </source>
</evidence>
<organism evidence="1 2">
    <name type="scientific">Mycolicibacterium septicum DSM 44393</name>
    <dbReference type="NCBI Taxonomy" id="1341646"/>
    <lineage>
        <taxon>Bacteria</taxon>
        <taxon>Bacillati</taxon>
        <taxon>Actinomycetota</taxon>
        <taxon>Actinomycetes</taxon>
        <taxon>Mycobacteriales</taxon>
        <taxon>Mycobacteriaceae</taxon>
        <taxon>Mycolicibacterium</taxon>
    </lineage>
</organism>
<dbReference type="RefSeq" id="WP_044513798.1">
    <property type="nucleotide sequence ID" value="NZ_HG322951.1"/>
</dbReference>
<protein>
    <submittedName>
        <fullName evidence="1">Uncharacterized protein</fullName>
    </submittedName>
</protein>